<feature type="transmembrane region" description="Helical" evidence="8">
    <location>
        <begin position="121"/>
        <end position="140"/>
    </location>
</feature>
<organism evidence="11">
    <name type="scientific">hydrothermal vent metagenome</name>
    <dbReference type="NCBI Taxonomy" id="652676"/>
    <lineage>
        <taxon>unclassified sequences</taxon>
        <taxon>metagenomes</taxon>
        <taxon>ecological metagenomes</taxon>
    </lineage>
</organism>
<dbReference type="EMBL" id="UOEK01000054">
    <property type="protein sequence ID" value="VAV94045.1"/>
    <property type="molecule type" value="Genomic_DNA"/>
</dbReference>
<sequence>MRMGSDHNHIPKGAGEGHLRVLSISFVLIFVFMVAEVIGGIVTQSLALLSDAGHMVTDAIGLAMAIAAIRIGLRTAQSRGRTYGLRRLEVLAALANAVMVFGVAAYVLWEALKRLRDPVEVGSSMMLIIAILGLIVNIIAMKLLRESSQESINVEGAYLEVWADTIGSVGVIFAAVVIRFTGWQVVDPLIGVGIAIFIVPRAWRLGRKAVKILLQIAPDHIDVDDVRSSLEGIEDVTGIHKLHIWTISTGENVVSAHITVTPEGDHHEVLDIAADVLETKYGITNTTVQVEPPDHTVCTEDD</sequence>
<dbReference type="AlphaFoldDB" id="A0A3B0SGH7"/>
<evidence type="ECO:0000259" key="10">
    <source>
        <dbReference type="Pfam" id="PF16916"/>
    </source>
</evidence>
<feature type="transmembrane region" description="Helical" evidence="8">
    <location>
        <begin position="186"/>
        <end position="203"/>
    </location>
</feature>
<dbReference type="PANTHER" id="PTHR11562:SF17">
    <property type="entry name" value="RE54080P-RELATED"/>
    <property type="match status" value="1"/>
</dbReference>
<feature type="domain" description="Cation efflux protein transmembrane" evidence="9">
    <location>
        <begin position="24"/>
        <end position="214"/>
    </location>
</feature>
<keyword evidence="5 8" id="KW-1133">Transmembrane helix</keyword>
<protein>
    <submittedName>
        <fullName evidence="11">Cobalt-zinc-cadmium resistance protein CzcD</fullName>
    </submittedName>
</protein>
<evidence type="ECO:0000256" key="4">
    <source>
        <dbReference type="ARBA" id="ARBA00022692"/>
    </source>
</evidence>
<dbReference type="InterPro" id="IPR027469">
    <property type="entry name" value="Cation_efflux_TMD_sf"/>
</dbReference>
<dbReference type="InterPro" id="IPR036837">
    <property type="entry name" value="Cation_efflux_CTD_sf"/>
</dbReference>
<dbReference type="GO" id="GO:0005385">
    <property type="term" value="F:zinc ion transmembrane transporter activity"/>
    <property type="evidence" value="ECO:0007669"/>
    <property type="project" value="TreeGrafter"/>
</dbReference>
<comment type="subcellular location">
    <subcellularLocation>
        <location evidence="1">Membrane</location>
        <topology evidence="1">Multi-pass membrane protein</topology>
    </subcellularLocation>
</comment>
<dbReference type="PANTHER" id="PTHR11562">
    <property type="entry name" value="CATION EFFLUX PROTEIN/ ZINC TRANSPORTER"/>
    <property type="match status" value="1"/>
</dbReference>
<dbReference type="InterPro" id="IPR027470">
    <property type="entry name" value="Cation_efflux_CTD"/>
</dbReference>
<comment type="similarity">
    <text evidence="2">Belongs to the cation diffusion facilitator (CDF) transporter (TC 2.A.4) family. SLC30A subfamily.</text>
</comment>
<feature type="transmembrane region" description="Helical" evidence="8">
    <location>
        <begin position="161"/>
        <end position="180"/>
    </location>
</feature>
<keyword evidence="7 8" id="KW-0472">Membrane</keyword>
<feature type="transmembrane region" description="Helical" evidence="8">
    <location>
        <begin position="88"/>
        <end position="109"/>
    </location>
</feature>
<evidence type="ECO:0000256" key="2">
    <source>
        <dbReference type="ARBA" id="ARBA00008873"/>
    </source>
</evidence>
<evidence type="ECO:0000256" key="3">
    <source>
        <dbReference type="ARBA" id="ARBA00022448"/>
    </source>
</evidence>
<dbReference type="SUPFAM" id="SSF161111">
    <property type="entry name" value="Cation efflux protein transmembrane domain-like"/>
    <property type="match status" value="1"/>
</dbReference>
<keyword evidence="3" id="KW-0813">Transport</keyword>
<dbReference type="InterPro" id="IPR058533">
    <property type="entry name" value="Cation_efflux_TM"/>
</dbReference>
<accession>A0A3B0SGH7</accession>
<dbReference type="SUPFAM" id="SSF160240">
    <property type="entry name" value="Cation efflux protein cytoplasmic domain-like"/>
    <property type="match status" value="1"/>
</dbReference>
<evidence type="ECO:0000259" key="9">
    <source>
        <dbReference type="Pfam" id="PF01545"/>
    </source>
</evidence>
<dbReference type="Pfam" id="PF01545">
    <property type="entry name" value="Cation_efflux"/>
    <property type="match status" value="1"/>
</dbReference>
<evidence type="ECO:0000313" key="11">
    <source>
        <dbReference type="EMBL" id="VAV94045.1"/>
    </source>
</evidence>
<dbReference type="GO" id="GO:0005886">
    <property type="term" value="C:plasma membrane"/>
    <property type="evidence" value="ECO:0007669"/>
    <property type="project" value="TreeGrafter"/>
</dbReference>
<dbReference type="Gene3D" id="1.20.1510.10">
    <property type="entry name" value="Cation efflux protein transmembrane domain"/>
    <property type="match status" value="1"/>
</dbReference>
<evidence type="ECO:0000256" key="5">
    <source>
        <dbReference type="ARBA" id="ARBA00022989"/>
    </source>
</evidence>
<dbReference type="InterPro" id="IPR050681">
    <property type="entry name" value="CDF/SLC30A"/>
</dbReference>
<gene>
    <name evidence="11" type="ORF">MNBD_ACTINO02-331</name>
</gene>
<keyword evidence="6" id="KW-0406">Ion transport</keyword>
<feature type="domain" description="Cation efflux protein cytoplasmic" evidence="10">
    <location>
        <begin position="218"/>
        <end position="292"/>
    </location>
</feature>
<keyword evidence="4 8" id="KW-0812">Transmembrane</keyword>
<feature type="transmembrane region" description="Helical" evidence="8">
    <location>
        <begin position="21"/>
        <end position="47"/>
    </location>
</feature>
<dbReference type="NCBIfam" id="TIGR01297">
    <property type="entry name" value="CDF"/>
    <property type="match status" value="1"/>
</dbReference>
<evidence type="ECO:0000256" key="6">
    <source>
        <dbReference type="ARBA" id="ARBA00023065"/>
    </source>
</evidence>
<evidence type="ECO:0000256" key="1">
    <source>
        <dbReference type="ARBA" id="ARBA00004141"/>
    </source>
</evidence>
<dbReference type="InterPro" id="IPR002524">
    <property type="entry name" value="Cation_efflux"/>
</dbReference>
<dbReference type="Pfam" id="PF16916">
    <property type="entry name" value="ZT_dimer"/>
    <property type="match status" value="1"/>
</dbReference>
<evidence type="ECO:0000256" key="7">
    <source>
        <dbReference type="ARBA" id="ARBA00023136"/>
    </source>
</evidence>
<evidence type="ECO:0000256" key="8">
    <source>
        <dbReference type="SAM" id="Phobius"/>
    </source>
</evidence>
<proteinExistence type="inferred from homology"/>
<reference evidence="11" key="1">
    <citation type="submission" date="2018-06" db="EMBL/GenBank/DDBJ databases">
        <authorList>
            <person name="Zhirakovskaya E."/>
        </authorList>
    </citation>
    <scope>NUCLEOTIDE SEQUENCE</scope>
</reference>
<name>A0A3B0SGH7_9ZZZZ</name>